<comment type="caution">
    <text evidence="1">The sequence shown here is derived from an EMBL/GenBank/DDBJ whole genome shotgun (WGS) entry which is preliminary data.</text>
</comment>
<keyword evidence="2" id="KW-1185">Reference proteome</keyword>
<organism evidence="1 2">
    <name type="scientific">Dreissena polymorpha</name>
    <name type="common">Zebra mussel</name>
    <name type="synonym">Mytilus polymorpha</name>
    <dbReference type="NCBI Taxonomy" id="45954"/>
    <lineage>
        <taxon>Eukaryota</taxon>
        <taxon>Metazoa</taxon>
        <taxon>Spiralia</taxon>
        <taxon>Lophotrochozoa</taxon>
        <taxon>Mollusca</taxon>
        <taxon>Bivalvia</taxon>
        <taxon>Autobranchia</taxon>
        <taxon>Heteroconchia</taxon>
        <taxon>Euheterodonta</taxon>
        <taxon>Imparidentia</taxon>
        <taxon>Neoheterodontei</taxon>
        <taxon>Myida</taxon>
        <taxon>Dreissenoidea</taxon>
        <taxon>Dreissenidae</taxon>
        <taxon>Dreissena</taxon>
    </lineage>
</organism>
<dbReference type="Proteomes" id="UP000828390">
    <property type="component" value="Unassembled WGS sequence"/>
</dbReference>
<evidence type="ECO:0000313" key="1">
    <source>
        <dbReference type="EMBL" id="KAH3873120.1"/>
    </source>
</evidence>
<sequence length="95" mass="11047">MWTAILYAYHNQLPGHLQVRLQSVQNWASTHTSCSHGSSVSRSIWARLLSSVHRPPPSFTAYEYSLLYNKYRYAVLQHLNTVYCVTCTDMQFYSI</sequence>
<reference evidence="1" key="1">
    <citation type="journal article" date="2019" name="bioRxiv">
        <title>The Genome of the Zebra Mussel, Dreissena polymorpha: A Resource for Invasive Species Research.</title>
        <authorList>
            <person name="McCartney M.A."/>
            <person name="Auch B."/>
            <person name="Kono T."/>
            <person name="Mallez S."/>
            <person name="Zhang Y."/>
            <person name="Obille A."/>
            <person name="Becker A."/>
            <person name="Abrahante J.E."/>
            <person name="Garbe J."/>
            <person name="Badalamenti J.P."/>
            <person name="Herman A."/>
            <person name="Mangelson H."/>
            <person name="Liachko I."/>
            <person name="Sullivan S."/>
            <person name="Sone E.D."/>
            <person name="Koren S."/>
            <person name="Silverstein K.A.T."/>
            <person name="Beckman K.B."/>
            <person name="Gohl D.M."/>
        </authorList>
    </citation>
    <scope>NUCLEOTIDE SEQUENCE</scope>
    <source>
        <strain evidence="1">Duluth1</strain>
        <tissue evidence="1">Whole animal</tissue>
    </source>
</reference>
<protein>
    <submittedName>
        <fullName evidence="1">Uncharacterized protein</fullName>
    </submittedName>
</protein>
<gene>
    <name evidence="1" type="ORF">DPMN_036346</name>
</gene>
<dbReference type="EMBL" id="JAIWYP010000002">
    <property type="protein sequence ID" value="KAH3873120.1"/>
    <property type="molecule type" value="Genomic_DNA"/>
</dbReference>
<evidence type="ECO:0000313" key="2">
    <source>
        <dbReference type="Proteomes" id="UP000828390"/>
    </source>
</evidence>
<accession>A0A9D4RNT0</accession>
<proteinExistence type="predicted"/>
<reference evidence="1" key="2">
    <citation type="submission" date="2020-11" db="EMBL/GenBank/DDBJ databases">
        <authorList>
            <person name="McCartney M.A."/>
            <person name="Auch B."/>
            <person name="Kono T."/>
            <person name="Mallez S."/>
            <person name="Becker A."/>
            <person name="Gohl D.M."/>
            <person name="Silverstein K.A.T."/>
            <person name="Koren S."/>
            <person name="Bechman K.B."/>
            <person name="Herman A."/>
            <person name="Abrahante J.E."/>
            <person name="Garbe J."/>
        </authorList>
    </citation>
    <scope>NUCLEOTIDE SEQUENCE</scope>
    <source>
        <strain evidence="1">Duluth1</strain>
        <tissue evidence="1">Whole animal</tissue>
    </source>
</reference>
<name>A0A9D4RNT0_DREPO</name>
<dbReference type="AlphaFoldDB" id="A0A9D4RNT0"/>